<evidence type="ECO:0000259" key="6">
    <source>
        <dbReference type="PROSITE" id="PS50885"/>
    </source>
</evidence>
<dbReference type="InterPro" id="IPR004089">
    <property type="entry name" value="MCPsignal_dom"/>
</dbReference>
<comment type="similarity">
    <text evidence="1">Belongs to the methyl-accepting chemotaxis (MCP) protein family.</text>
</comment>
<evidence type="ECO:0000256" key="3">
    <source>
        <dbReference type="SAM" id="MobiDB-lite"/>
    </source>
</evidence>
<feature type="domain" description="Methyl-accepting transducer" evidence="5">
    <location>
        <begin position="268"/>
        <end position="497"/>
    </location>
</feature>
<dbReference type="GO" id="GO:0004888">
    <property type="term" value="F:transmembrane signaling receptor activity"/>
    <property type="evidence" value="ECO:0007669"/>
    <property type="project" value="InterPro"/>
</dbReference>
<dbReference type="PRINTS" id="PR00260">
    <property type="entry name" value="CHEMTRNSDUCR"/>
</dbReference>
<evidence type="ECO:0000313" key="8">
    <source>
        <dbReference type="Proteomes" id="UP000325636"/>
    </source>
</evidence>
<keyword evidence="4" id="KW-1133">Transmembrane helix</keyword>
<dbReference type="Proteomes" id="UP000325636">
    <property type="component" value="Unassembled WGS sequence"/>
</dbReference>
<keyword evidence="4" id="KW-0472">Membrane</keyword>
<dbReference type="PROSITE" id="PS50885">
    <property type="entry name" value="HAMP"/>
    <property type="match status" value="1"/>
</dbReference>
<evidence type="ECO:0000256" key="4">
    <source>
        <dbReference type="SAM" id="Phobius"/>
    </source>
</evidence>
<dbReference type="EMBL" id="SRLN01000004">
    <property type="protein sequence ID" value="KAB0243896.1"/>
    <property type="molecule type" value="Genomic_DNA"/>
</dbReference>
<reference evidence="8" key="1">
    <citation type="submission" date="2019-04" db="EMBL/GenBank/DDBJ databases">
        <title>Microviridin 1777: A Toxic Chymotrypsin Inhibitor Discovered by a Metabologenomic Approach.</title>
        <authorList>
            <person name="Sieber S."/>
            <person name="Grendelmeier S.M."/>
            <person name="Harris L.A."/>
            <person name="Mitchell D.A."/>
            <person name="Gademann K."/>
        </authorList>
    </citation>
    <scope>NUCLEOTIDE SEQUENCE [LARGE SCALE GENOMIC DNA]</scope>
    <source>
        <strain evidence="8">EAWAG127a</strain>
    </source>
</reference>
<evidence type="ECO:0000256" key="1">
    <source>
        <dbReference type="ARBA" id="ARBA00029447"/>
    </source>
</evidence>
<dbReference type="CDD" id="cd19411">
    <property type="entry name" value="MCP2201-like_sensor"/>
    <property type="match status" value="1"/>
</dbReference>
<dbReference type="GO" id="GO:0005886">
    <property type="term" value="C:plasma membrane"/>
    <property type="evidence" value="ECO:0007669"/>
    <property type="project" value="TreeGrafter"/>
</dbReference>
<dbReference type="PANTHER" id="PTHR43531:SF5">
    <property type="entry name" value="METHYL-ACCEPTING CHEMOTAXIS PROTEIN III"/>
    <property type="match status" value="1"/>
</dbReference>
<dbReference type="InterPro" id="IPR004090">
    <property type="entry name" value="Chemotax_Me-accpt_rcpt"/>
</dbReference>
<dbReference type="GO" id="GO:0007165">
    <property type="term" value="P:signal transduction"/>
    <property type="evidence" value="ECO:0007669"/>
    <property type="project" value="UniProtKB-KW"/>
</dbReference>
<evidence type="ECO:0000256" key="2">
    <source>
        <dbReference type="PROSITE-ProRule" id="PRU00284"/>
    </source>
</evidence>
<name>A0A5J5M2G6_MICAE</name>
<feature type="transmembrane region" description="Helical" evidence="4">
    <location>
        <begin position="189"/>
        <end position="209"/>
    </location>
</feature>
<evidence type="ECO:0000313" key="7">
    <source>
        <dbReference type="EMBL" id="KAB0243896.1"/>
    </source>
</evidence>
<dbReference type="Pfam" id="PF12729">
    <property type="entry name" value="4HB_MCP_1"/>
    <property type="match status" value="1"/>
</dbReference>
<gene>
    <name evidence="7" type="ORF">EZJ55_00545</name>
</gene>
<dbReference type="FunFam" id="1.10.287.950:FF:000001">
    <property type="entry name" value="Methyl-accepting chemotaxis sensory transducer"/>
    <property type="match status" value="1"/>
</dbReference>
<dbReference type="PROSITE" id="PS50111">
    <property type="entry name" value="CHEMOTAXIS_TRANSDUC_2"/>
    <property type="match status" value="1"/>
</dbReference>
<dbReference type="Pfam" id="PF00672">
    <property type="entry name" value="HAMP"/>
    <property type="match status" value="1"/>
</dbReference>
<dbReference type="SMART" id="SM00283">
    <property type="entry name" value="MA"/>
    <property type="match status" value="1"/>
</dbReference>
<sequence length="573" mass="60590">MLSRLKVGQRLALAFGAIFLIGTALVGTAIYKINAMQEALRVVVTVYDKRSEIANHMLDAVHVSSRVVRSIALLDDQSRKEVEAVKLAEADARYEEWHKKLEPQIVTPEGKALFAEINALRQKANDVNAKVLQLAMANQNAEAIDTLLGEKGQPVNQLRETLAEFADLQRSRAVTRYEETYAAASAARLLMLGVGGVALVLGALVGVWVTRSITVPLRQAVAVAESVAAGDLTTAVHADGHDEASRLLHALRDMQESLRKVVSTVRRNSETVAVESAQIAQGNLDLSGRTEEQAQALQQTAATMEELATTVRNNAESAEKANDLARAASEVATRGGVVVGEVVTKMQGISDSSGKINDIIGVIDSIAFQTNILALNAAVEAARAGEQGRGFAVVAAEVRSLAQRSAEAAKEIKTLISLSVAQVEQGTALVDQAGKTMDEILGSIRGVTNAVAEITSASAEQSEGIQRVGDAVSQIDQATQQNTALVEEGAAAAESLKGQAQQLVQTVLVFKLPADDAGQVASATAASRPERRSAHRATNVVRPVFKPAPAPAAEPKQSTPAVAKTGTEDWDSF</sequence>
<feature type="region of interest" description="Disordered" evidence="3">
    <location>
        <begin position="521"/>
        <end position="573"/>
    </location>
</feature>
<evidence type="ECO:0000259" key="5">
    <source>
        <dbReference type="PROSITE" id="PS50111"/>
    </source>
</evidence>
<keyword evidence="4" id="KW-0812">Transmembrane</keyword>
<comment type="caution">
    <text evidence="7">The sequence shown here is derived from an EMBL/GenBank/DDBJ whole genome shotgun (WGS) entry which is preliminary data.</text>
</comment>
<dbReference type="SMART" id="SM00304">
    <property type="entry name" value="HAMP"/>
    <property type="match status" value="1"/>
</dbReference>
<protein>
    <submittedName>
        <fullName evidence="7">HAMP domain-containing protein</fullName>
    </submittedName>
</protein>
<dbReference type="InterPro" id="IPR003660">
    <property type="entry name" value="HAMP_dom"/>
</dbReference>
<dbReference type="CDD" id="cd11386">
    <property type="entry name" value="MCP_signal"/>
    <property type="match status" value="1"/>
</dbReference>
<proteinExistence type="inferred from homology"/>
<dbReference type="Gene3D" id="6.10.340.10">
    <property type="match status" value="1"/>
</dbReference>
<dbReference type="GO" id="GO:0006935">
    <property type="term" value="P:chemotaxis"/>
    <property type="evidence" value="ECO:0007669"/>
    <property type="project" value="InterPro"/>
</dbReference>
<dbReference type="AlphaFoldDB" id="A0A5J5M2G6"/>
<dbReference type="InterPro" id="IPR047347">
    <property type="entry name" value="YvaQ-like_sensor"/>
</dbReference>
<feature type="domain" description="HAMP" evidence="6">
    <location>
        <begin position="211"/>
        <end position="263"/>
    </location>
</feature>
<organism evidence="7 8">
    <name type="scientific">Microcystis aeruginosa EAWAG127a</name>
    <dbReference type="NCBI Taxonomy" id="2529855"/>
    <lineage>
        <taxon>Bacteria</taxon>
        <taxon>Bacillati</taxon>
        <taxon>Cyanobacteriota</taxon>
        <taxon>Cyanophyceae</taxon>
        <taxon>Oscillatoriophycideae</taxon>
        <taxon>Chroococcales</taxon>
        <taxon>Microcystaceae</taxon>
        <taxon>Microcystis</taxon>
    </lineage>
</organism>
<accession>A0A5J5M2G6</accession>
<feature type="transmembrane region" description="Helical" evidence="4">
    <location>
        <begin position="12"/>
        <end position="31"/>
    </location>
</feature>
<dbReference type="InterPro" id="IPR051310">
    <property type="entry name" value="MCP_chemotaxis"/>
</dbReference>
<dbReference type="Pfam" id="PF00015">
    <property type="entry name" value="MCPsignal"/>
    <property type="match status" value="1"/>
</dbReference>
<dbReference type="SUPFAM" id="SSF58104">
    <property type="entry name" value="Methyl-accepting chemotaxis protein (MCP) signaling domain"/>
    <property type="match status" value="1"/>
</dbReference>
<dbReference type="Gene3D" id="1.10.287.950">
    <property type="entry name" value="Methyl-accepting chemotaxis protein"/>
    <property type="match status" value="1"/>
</dbReference>
<dbReference type="InterPro" id="IPR024478">
    <property type="entry name" value="HlyB_4HB_MCP"/>
</dbReference>
<dbReference type="PANTHER" id="PTHR43531">
    <property type="entry name" value="PROTEIN ICFG"/>
    <property type="match status" value="1"/>
</dbReference>
<keyword evidence="2" id="KW-0807">Transducer</keyword>